<dbReference type="InterPro" id="IPR036291">
    <property type="entry name" value="NAD(P)-bd_dom_sf"/>
</dbReference>
<evidence type="ECO:0000256" key="5">
    <source>
        <dbReference type="ARBA" id="ARBA00023002"/>
    </source>
</evidence>
<dbReference type="Proteomes" id="UP000580718">
    <property type="component" value="Unassembled WGS sequence"/>
</dbReference>
<name>A0A839XWV9_9ACTN</name>
<comment type="similarity">
    <text evidence="2">Belongs to the zinc-containing alcohol dehydrogenase family.</text>
</comment>
<dbReference type="GO" id="GO:0016491">
    <property type="term" value="F:oxidoreductase activity"/>
    <property type="evidence" value="ECO:0007669"/>
    <property type="project" value="UniProtKB-KW"/>
</dbReference>
<evidence type="ECO:0000259" key="6">
    <source>
        <dbReference type="Pfam" id="PF00107"/>
    </source>
</evidence>
<dbReference type="PANTHER" id="PTHR43350">
    <property type="entry name" value="NAD-DEPENDENT ALCOHOL DEHYDROGENASE"/>
    <property type="match status" value="1"/>
</dbReference>
<gene>
    <name evidence="7" type="ORF">FHX36_000810</name>
</gene>
<accession>A0A839XWV9</accession>
<evidence type="ECO:0000313" key="7">
    <source>
        <dbReference type="EMBL" id="MBB3675075.1"/>
    </source>
</evidence>
<dbReference type="Gene3D" id="3.90.180.10">
    <property type="entry name" value="Medium-chain alcohol dehydrogenases, catalytic domain"/>
    <property type="match status" value="1"/>
</dbReference>
<dbReference type="CDD" id="cd08255">
    <property type="entry name" value="2-desacetyl-2-hydroxyethyl_bacteriochlorophyllide_like"/>
    <property type="match status" value="1"/>
</dbReference>
<evidence type="ECO:0000256" key="3">
    <source>
        <dbReference type="ARBA" id="ARBA00022723"/>
    </source>
</evidence>
<dbReference type="RefSeq" id="WP_343056567.1">
    <property type="nucleotide sequence ID" value="NZ_JACIBU010000001.1"/>
</dbReference>
<feature type="domain" description="Alcohol dehydrogenase-like C-terminal" evidence="6">
    <location>
        <begin position="176"/>
        <end position="292"/>
    </location>
</feature>
<sequence>MTRPPVRTLVVPRPGVLEVAETPEPPLEDGRFRAATVVTGLSAGTELTWFRGTSPYLATGWDAELGLFGRGEPQGFPVRRLGYMEVARVTDSRTPAVPEGSLVAMAYGHSTVVHGDPVTQHVVQLPAGLDPLLGVYVAHLGPICANGLLHAAADVGGSELADGVRGRLVVVTGGGAIGLLVGLLARVHGAAEVVVVDPTPLRRAAATALGLTAVDDTAEVAREVKTRWRHGPADHGADVVFQCRGTAAALATALRCLRPQGTVVDLAFYTGGAGEVALGEEFHHNGLSVRAAQIGRVPRGLGSAWDRRRLSQETLALLREHGDAVRAHLLTDVVPFDDAPALFTELSERRRHVLSAAFAV</sequence>
<evidence type="ECO:0000256" key="2">
    <source>
        <dbReference type="ARBA" id="ARBA00008072"/>
    </source>
</evidence>
<dbReference type="Pfam" id="PF00107">
    <property type="entry name" value="ADH_zinc_N"/>
    <property type="match status" value="1"/>
</dbReference>
<evidence type="ECO:0000256" key="1">
    <source>
        <dbReference type="ARBA" id="ARBA00001947"/>
    </source>
</evidence>
<organism evidence="7 8">
    <name type="scientific">Modestobacter versicolor</name>
    <dbReference type="NCBI Taxonomy" id="429133"/>
    <lineage>
        <taxon>Bacteria</taxon>
        <taxon>Bacillati</taxon>
        <taxon>Actinomycetota</taxon>
        <taxon>Actinomycetes</taxon>
        <taxon>Geodermatophilales</taxon>
        <taxon>Geodermatophilaceae</taxon>
        <taxon>Modestobacter</taxon>
    </lineage>
</organism>
<comment type="cofactor">
    <cofactor evidence="1">
        <name>Zn(2+)</name>
        <dbReference type="ChEBI" id="CHEBI:29105"/>
    </cofactor>
</comment>
<dbReference type="Gene3D" id="3.40.50.720">
    <property type="entry name" value="NAD(P)-binding Rossmann-like Domain"/>
    <property type="match status" value="1"/>
</dbReference>
<dbReference type="SUPFAM" id="SSF51735">
    <property type="entry name" value="NAD(P)-binding Rossmann-fold domains"/>
    <property type="match status" value="1"/>
</dbReference>
<evidence type="ECO:0000313" key="8">
    <source>
        <dbReference type="Proteomes" id="UP000580718"/>
    </source>
</evidence>
<comment type="caution">
    <text evidence="7">The sequence shown here is derived from an EMBL/GenBank/DDBJ whole genome shotgun (WGS) entry which is preliminary data.</text>
</comment>
<dbReference type="PANTHER" id="PTHR43350:SF19">
    <property type="entry name" value="D-GULOSIDE 3-DEHYDROGENASE"/>
    <property type="match status" value="1"/>
</dbReference>
<keyword evidence="4" id="KW-0862">Zinc</keyword>
<dbReference type="EMBL" id="JACIBU010000001">
    <property type="protein sequence ID" value="MBB3675075.1"/>
    <property type="molecule type" value="Genomic_DNA"/>
</dbReference>
<reference evidence="7 8" key="1">
    <citation type="submission" date="2020-08" db="EMBL/GenBank/DDBJ databases">
        <title>Sequencing the genomes of 1000 actinobacteria strains.</title>
        <authorList>
            <person name="Klenk H.-P."/>
        </authorList>
    </citation>
    <scope>NUCLEOTIDE SEQUENCE [LARGE SCALE GENOMIC DNA]</scope>
    <source>
        <strain evidence="7 8">DSM 16678</strain>
    </source>
</reference>
<dbReference type="InterPro" id="IPR013149">
    <property type="entry name" value="ADH-like_C"/>
</dbReference>
<proteinExistence type="inferred from homology"/>
<keyword evidence="3" id="KW-0479">Metal-binding</keyword>
<dbReference type="AlphaFoldDB" id="A0A839XWV9"/>
<dbReference type="GO" id="GO:0046872">
    <property type="term" value="F:metal ion binding"/>
    <property type="evidence" value="ECO:0007669"/>
    <property type="project" value="UniProtKB-KW"/>
</dbReference>
<keyword evidence="5" id="KW-0560">Oxidoreductase</keyword>
<evidence type="ECO:0000256" key="4">
    <source>
        <dbReference type="ARBA" id="ARBA00022833"/>
    </source>
</evidence>
<protein>
    <submittedName>
        <fullName evidence="7">Threonine dehydrogenase-like Zn-dependent dehydrogenase</fullName>
    </submittedName>
</protein>